<dbReference type="AlphaFoldDB" id="A0A3M7I5R5"/>
<evidence type="ECO:0000313" key="6">
    <source>
        <dbReference type="Proteomes" id="UP000281677"/>
    </source>
</evidence>
<sequence>MFARRLALPRNLQVARGAFLAATRRPFSSTELPNGIKLAYDLHEPPEKKDGKSQDAPIVFIHGLFGSKKNNRSMSRVFARDLNRSVYAIDLRNHGDSSHDPRHDYTAMAEDVELFMQAHKLSNSCLIGHSMGAKAAMAVALRHKVEVGSLIPVDNAPVDAALKSDFGKYVQGMRKIQDARVTKQSEADAILSQYEPSLPIRQFLLTNLSRDQTDGVQKWRIPIKTLGGSLDNMADFPFKDPDVAQYKGQTLIVRGTNSHYVADEMLPLVGRFFPAFKSVDIEAGHWLISEKPEEFRKAPIGGLGRKRNIQSERSSSSLGQKRAIAACPSKALFLNTFEATLTDRMPSANSLLLTAAAAALPAAWAQTNSDETILGVYMFHRHGDRTAKATAPANLTTLGYREVYTSGSYYRNRYVASSAPFQISGINSDLVKQSQISVLSPADDVLENSALGFLQGLYPPVGDSMATTELGNGSSVTAPLDGYQLIPIGLVDTGSGSEDSSWLQSAQGCAKATSSSNNYFLSQQYQDLLASTQDFYEQFEPVVNGSFDESELNFKNAYTIYDLINVARIHNSSFDPNDIITDDRFFQLRTLADSQQWGLAYNSSDDMRAVAGMTLAAEILEFLNDTIETQGQSKIGVQFGSYGTFMSFFGLAQLEKANPDFKGVPDYASAMSFELFTNQTLPTGTWPAEEDIYVRFLFHNGTTSNTSEPTVYPLFNSGQDTITWDQFASGMHEFALGSTEKWCTACGNFTGECAAYDPSGSSSSSDAQDASASAQTGNGLSPAVNGVIGAMVTLAVVLGLEALVMLLGGFRLVRKNKLGQGFGGEGVEKVGQGVGKAA</sequence>
<evidence type="ECO:0000256" key="2">
    <source>
        <dbReference type="ARBA" id="ARBA00022801"/>
    </source>
</evidence>
<evidence type="ECO:0000313" key="5">
    <source>
        <dbReference type="EMBL" id="RMZ20783.1"/>
    </source>
</evidence>
<reference evidence="5 6" key="1">
    <citation type="journal article" date="2018" name="BMC Genomics">
        <title>Genomic evidence for intraspecific hybridization in a clonal and extremely halotolerant yeast.</title>
        <authorList>
            <person name="Gostincar C."/>
            <person name="Stajich J.E."/>
            <person name="Zupancic J."/>
            <person name="Zalar P."/>
            <person name="Gunde-Cimerman N."/>
        </authorList>
    </citation>
    <scope>NUCLEOTIDE SEQUENCE [LARGE SCALE GENOMIC DNA]</scope>
    <source>
        <strain evidence="5 6">EXF-120</strain>
    </source>
</reference>
<keyword evidence="3" id="KW-0812">Transmembrane</keyword>
<evidence type="ECO:0000256" key="1">
    <source>
        <dbReference type="ARBA" id="ARBA00008645"/>
    </source>
</evidence>
<keyword evidence="2" id="KW-0378">Hydrolase</keyword>
<name>A0A3M7I5R5_HORWE</name>
<dbReference type="FunFam" id="3.40.50.1820:FF:000039">
    <property type="entry name" value="Esterase ybfF"/>
    <property type="match status" value="1"/>
</dbReference>
<dbReference type="GO" id="GO:0005739">
    <property type="term" value="C:mitochondrion"/>
    <property type="evidence" value="ECO:0007669"/>
    <property type="project" value="TreeGrafter"/>
</dbReference>
<dbReference type="Gene3D" id="3.40.50.1240">
    <property type="entry name" value="Phosphoglycerate mutase-like"/>
    <property type="match status" value="1"/>
</dbReference>
<dbReference type="PANTHER" id="PTHR46118:SF4">
    <property type="entry name" value="PROTEIN ABHD11"/>
    <property type="match status" value="1"/>
</dbReference>
<accession>A0A3M7I5R5</accession>
<dbReference type="CDD" id="cd07061">
    <property type="entry name" value="HP_HAP_like"/>
    <property type="match status" value="1"/>
</dbReference>
<dbReference type="GO" id="GO:0052689">
    <property type="term" value="F:carboxylic ester hydrolase activity"/>
    <property type="evidence" value="ECO:0007669"/>
    <property type="project" value="TreeGrafter"/>
</dbReference>
<dbReference type="OrthoDB" id="258392at2759"/>
<organism evidence="5 6">
    <name type="scientific">Hortaea werneckii</name>
    <name type="common">Black yeast</name>
    <name type="synonym">Cladosporium werneckii</name>
    <dbReference type="NCBI Taxonomy" id="91943"/>
    <lineage>
        <taxon>Eukaryota</taxon>
        <taxon>Fungi</taxon>
        <taxon>Dikarya</taxon>
        <taxon>Ascomycota</taxon>
        <taxon>Pezizomycotina</taxon>
        <taxon>Dothideomycetes</taxon>
        <taxon>Dothideomycetidae</taxon>
        <taxon>Mycosphaerellales</taxon>
        <taxon>Teratosphaeriaceae</taxon>
        <taxon>Hortaea</taxon>
    </lineage>
</organism>
<dbReference type="InterPro" id="IPR000073">
    <property type="entry name" value="AB_hydrolase_1"/>
</dbReference>
<dbReference type="SUPFAM" id="SSF53474">
    <property type="entry name" value="alpha/beta-Hydrolases"/>
    <property type="match status" value="1"/>
</dbReference>
<proteinExistence type="inferred from homology"/>
<dbReference type="Proteomes" id="UP000281677">
    <property type="component" value="Unassembled WGS sequence"/>
</dbReference>
<dbReference type="InterPro" id="IPR029058">
    <property type="entry name" value="AB_hydrolase_fold"/>
</dbReference>
<evidence type="ECO:0000259" key="4">
    <source>
        <dbReference type="Pfam" id="PF00561"/>
    </source>
</evidence>
<comment type="caution">
    <text evidence="5">The sequence shown here is derived from an EMBL/GenBank/DDBJ whole genome shotgun (WGS) entry which is preliminary data.</text>
</comment>
<feature type="domain" description="AB hydrolase-1" evidence="4">
    <location>
        <begin position="57"/>
        <end position="292"/>
    </location>
</feature>
<evidence type="ECO:0000256" key="3">
    <source>
        <dbReference type="SAM" id="Phobius"/>
    </source>
</evidence>
<gene>
    <name evidence="5" type="ORF">D0859_15210</name>
</gene>
<feature type="transmembrane region" description="Helical" evidence="3">
    <location>
        <begin position="787"/>
        <end position="810"/>
    </location>
</feature>
<dbReference type="VEuPathDB" id="FungiDB:BTJ68_08844"/>
<dbReference type="Gene3D" id="3.40.50.1820">
    <property type="entry name" value="alpha/beta hydrolase"/>
    <property type="match status" value="1"/>
</dbReference>
<dbReference type="InterPro" id="IPR000560">
    <property type="entry name" value="His_Pase_clade-2"/>
</dbReference>
<dbReference type="SUPFAM" id="SSF53254">
    <property type="entry name" value="Phosphoglycerate mutase-like"/>
    <property type="match status" value="1"/>
</dbReference>
<dbReference type="EMBL" id="QWIT01000751">
    <property type="protein sequence ID" value="RMZ20783.1"/>
    <property type="molecule type" value="Genomic_DNA"/>
</dbReference>
<dbReference type="VEuPathDB" id="FungiDB:BTJ68_08845"/>
<keyword evidence="3" id="KW-0472">Membrane</keyword>
<dbReference type="Pfam" id="PF00328">
    <property type="entry name" value="His_Phos_2"/>
    <property type="match status" value="1"/>
</dbReference>
<dbReference type="Pfam" id="PF00561">
    <property type="entry name" value="Abhydrolase_1"/>
    <property type="match status" value="1"/>
</dbReference>
<dbReference type="InterPro" id="IPR029033">
    <property type="entry name" value="His_PPase_superfam"/>
</dbReference>
<protein>
    <recommendedName>
        <fullName evidence="4">AB hydrolase-1 domain-containing protein</fullName>
    </recommendedName>
</protein>
<comment type="similarity">
    <text evidence="1">Belongs to the AB hydrolase superfamily.</text>
</comment>
<dbReference type="PANTHER" id="PTHR46118">
    <property type="entry name" value="PROTEIN ABHD11"/>
    <property type="match status" value="1"/>
</dbReference>
<keyword evidence="3" id="KW-1133">Transmembrane helix</keyword>